<organism evidence="2 3">
    <name type="scientific">Winogradskyella arenosi</name>
    <dbReference type="NCBI Taxonomy" id="533325"/>
    <lineage>
        <taxon>Bacteria</taxon>
        <taxon>Pseudomonadati</taxon>
        <taxon>Bacteroidota</taxon>
        <taxon>Flavobacteriia</taxon>
        <taxon>Flavobacteriales</taxon>
        <taxon>Flavobacteriaceae</taxon>
        <taxon>Winogradskyella</taxon>
    </lineage>
</organism>
<dbReference type="EMBL" id="QPJO01000002">
    <property type="protein sequence ID" value="RCW92247.1"/>
    <property type="molecule type" value="Genomic_DNA"/>
</dbReference>
<feature type="transmembrane region" description="Helical" evidence="1">
    <location>
        <begin position="48"/>
        <end position="75"/>
    </location>
</feature>
<evidence type="ECO:0000313" key="3">
    <source>
        <dbReference type="Proteomes" id="UP000253436"/>
    </source>
</evidence>
<comment type="caution">
    <text evidence="2">The sequence shown here is derived from an EMBL/GenBank/DDBJ whole genome shotgun (WGS) entry which is preliminary data.</text>
</comment>
<dbReference type="RefSeq" id="WP_317048377.1">
    <property type="nucleotide sequence ID" value="NZ_QPJO01000002.1"/>
</dbReference>
<name>A0A368ZHY2_9FLAO</name>
<keyword evidence="1" id="KW-0812">Transmembrane</keyword>
<gene>
    <name evidence="2" type="ORF">DFQ08_102270</name>
</gene>
<evidence type="ECO:0000313" key="2">
    <source>
        <dbReference type="EMBL" id="RCW92247.1"/>
    </source>
</evidence>
<proteinExistence type="predicted"/>
<sequence length="356" mass="41501">MMQKHLKLILVLFFGLQLLFLSQLKHFPEFVEQFYSNGIYVYCAKAMRYAFGWAPFSIGDLFYTLASIAIIRWLIKNRKKPFTATKTWLLDIGATLSLVYFAFHCFWGFNYYRQPLYKSLELNPEYSTEQLLAFTERLIQKSNGIHTQLVNNDTLKIEMPYSKPKILNKVKDGYQNLAQDYPQLNYEPVSIKKSIYSLPLTYMGFSGYLNPLTNEAQVNGLIPTYKYPTTSCHEAAHQLGFAAENEANFIGSLAAIHNDDLYFKYSGYTFALRYCLAEIFKRNPDRYNSLLPTLHPGILKNYQETQTFWRSYENPIEPIFESTFDNFLKANNQSDGMKSYSYVVALLVNYYENRTL</sequence>
<accession>A0A368ZHY2</accession>
<dbReference type="InterPro" id="IPR024294">
    <property type="entry name" value="DUF3810"/>
</dbReference>
<dbReference type="Pfam" id="PF12725">
    <property type="entry name" value="DUF3810"/>
    <property type="match status" value="1"/>
</dbReference>
<keyword evidence="1" id="KW-0472">Membrane</keyword>
<reference evidence="2 3" key="1">
    <citation type="submission" date="2018-07" db="EMBL/GenBank/DDBJ databases">
        <title>Genomic Encyclopedia of Type Strains, Phase III (KMG-III): the genomes of soil and plant-associated and newly described type strains.</title>
        <authorList>
            <person name="Whitman W."/>
        </authorList>
    </citation>
    <scope>NUCLEOTIDE SEQUENCE [LARGE SCALE GENOMIC DNA]</scope>
    <source>
        <strain evidence="2 3">CECT 7958</strain>
    </source>
</reference>
<keyword evidence="3" id="KW-1185">Reference proteome</keyword>
<dbReference type="Proteomes" id="UP000253436">
    <property type="component" value="Unassembled WGS sequence"/>
</dbReference>
<dbReference type="AlphaFoldDB" id="A0A368ZHY2"/>
<keyword evidence="1" id="KW-1133">Transmembrane helix</keyword>
<evidence type="ECO:0000256" key="1">
    <source>
        <dbReference type="SAM" id="Phobius"/>
    </source>
</evidence>
<feature type="transmembrane region" description="Helical" evidence="1">
    <location>
        <begin position="87"/>
        <end position="109"/>
    </location>
</feature>
<protein>
    <submittedName>
        <fullName evidence="2">Uncharacterized protein DUF3810</fullName>
    </submittedName>
</protein>